<dbReference type="RefSeq" id="WP_043920023.1">
    <property type="nucleotide sequence ID" value="NZ_FZPF01000001.1"/>
</dbReference>
<protein>
    <submittedName>
        <fullName evidence="4">DhaL protein</fullName>
        <ecNumber evidence="4">2.7.-.-</ecNumber>
    </submittedName>
</protein>
<feature type="domain" description="DhaL" evidence="3">
    <location>
        <begin position="5"/>
        <end position="198"/>
    </location>
</feature>
<reference evidence="4 5" key="1">
    <citation type="submission" date="2015-02" db="EMBL/GenBank/DDBJ databases">
        <title>Genome Sequence of Jannaschia aquimarina DSM28248, a member of the Roseobacter clade.</title>
        <authorList>
            <person name="Voget S."/>
            <person name="Daniel R."/>
        </authorList>
    </citation>
    <scope>NUCLEOTIDE SEQUENCE [LARGE SCALE GENOMIC DNA]</scope>
    <source>
        <strain evidence="4 5">GSW-M26</strain>
    </source>
</reference>
<evidence type="ECO:0000259" key="3">
    <source>
        <dbReference type="PROSITE" id="PS51480"/>
    </source>
</evidence>
<proteinExistence type="predicted"/>
<comment type="caution">
    <text evidence="4">The sequence shown here is derived from an EMBL/GenBank/DDBJ whole genome shotgun (WGS) entry which is preliminary data.</text>
</comment>
<dbReference type="GO" id="GO:0005829">
    <property type="term" value="C:cytosol"/>
    <property type="evidence" value="ECO:0007669"/>
    <property type="project" value="TreeGrafter"/>
</dbReference>
<evidence type="ECO:0000313" key="4">
    <source>
        <dbReference type="EMBL" id="KIT14928.1"/>
    </source>
</evidence>
<dbReference type="STRING" id="935700.jaqu_32530"/>
<organism evidence="4 5">
    <name type="scientific">Jannaschia aquimarina</name>
    <dbReference type="NCBI Taxonomy" id="935700"/>
    <lineage>
        <taxon>Bacteria</taxon>
        <taxon>Pseudomonadati</taxon>
        <taxon>Pseudomonadota</taxon>
        <taxon>Alphaproteobacteria</taxon>
        <taxon>Rhodobacterales</taxon>
        <taxon>Roseobacteraceae</taxon>
        <taxon>Jannaschia</taxon>
    </lineage>
</organism>
<dbReference type="PATRIC" id="fig|935700.4.peg.3360"/>
<accession>A0A0D1D4D7</accession>
<gene>
    <name evidence="4" type="primary">dhaL</name>
    <name evidence="4" type="ORF">jaqu_32530</name>
</gene>
<dbReference type="EC" id="2.7.-.-" evidence="4"/>
<dbReference type="AlphaFoldDB" id="A0A0D1D4D7"/>
<dbReference type="InterPro" id="IPR050861">
    <property type="entry name" value="Dihydroxyacetone_Kinase"/>
</dbReference>
<sequence length="200" mass="20793">MIGVDDLRAAAARLKDAMEQEFDALNAADGKLGDGDLGVTMRSGAREVAARTDQMPDDDFGMALMNAAQAFTKVSSSSYGTLLATGLMAAAKETRGKASVEPSKVAALIAAARDKMMARGKAELGNKTVLDSLHAMVGALEGADDPAAAAVTACRDAQQAFRDKPAQIGRARIFAEKSVGMDDPGMLAMTRIVEAVTGRK</sequence>
<evidence type="ECO:0000256" key="1">
    <source>
        <dbReference type="ARBA" id="ARBA00022679"/>
    </source>
</evidence>
<dbReference type="SUPFAM" id="SSF101473">
    <property type="entry name" value="DhaL-like"/>
    <property type="match status" value="1"/>
</dbReference>
<dbReference type="Pfam" id="PF02734">
    <property type="entry name" value="Dak2"/>
    <property type="match status" value="1"/>
</dbReference>
<keyword evidence="1 4" id="KW-0808">Transferase</keyword>
<dbReference type="GO" id="GO:0004371">
    <property type="term" value="F:glycerone kinase activity"/>
    <property type="evidence" value="ECO:0007669"/>
    <property type="project" value="InterPro"/>
</dbReference>
<dbReference type="PANTHER" id="PTHR28629">
    <property type="entry name" value="TRIOKINASE/FMN CYCLASE"/>
    <property type="match status" value="1"/>
</dbReference>
<dbReference type="Proteomes" id="UP000032232">
    <property type="component" value="Unassembled WGS sequence"/>
</dbReference>
<dbReference type="PROSITE" id="PS51480">
    <property type="entry name" value="DHAL"/>
    <property type="match status" value="1"/>
</dbReference>
<dbReference type="PANTHER" id="PTHR28629:SF4">
    <property type="entry name" value="TRIOKINASE_FMN CYCLASE"/>
    <property type="match status" value="1"/>
</dbReference>
<dbReference type="GO" id="GO:0019563">
    <property type="term" value="P:glycerol catabolic process"/>
    <property type="evidence" value="ECO:0007669"/>
    <property type="project" value="TreeGrafter"/>
</dbReference>
<dbReference type="SMART" id="SM01120">
    <property type="entry name" value="Dak2"/>
    <property type="match status" value="1"/>
</dbReference>
<name>A0A0D1D4D7_9RHOB</name>
<evidence type="ECO:0000313" key="5">
    <source>
        <dbReference type="Proteomes" id="UP000032232"/>
    </source>
</evidence>
<evidence type="ECO:0000256" key="2">
    <source>
        <dbReference type="ARBA" id="ARBA00022777"/>
    </source>
</evidence>
<dbReference type="InterPro" id="IPR004007">
    <property type="entry name" value="DhaL_dom"/>
</dbReference>
<keyword evidence="5" id="KW-1185">Reference proteome</keyword>
<dbReference type="EMBL" id="JYFE01000060">
    <property type="protein sequence ID" value="KIT14928.1"/>
    <property type="molecule type" value="Genomic_DNA"/>
</dbReference>
<dbReference type="OrthoDB" id="9800291at2"/>
<keyword evidence="2" id="KW-0418">Kinase</keyword>
<dbReference type="Gene3D" id="1.25.40.340">
    <property type="match status" value="1"/>
</dbReference>
<dbReference type="InterPro" id="IPR036117">
    <property type="entry name" value="DhaL_dom_sf"/>
</dbReference>